<evidence type="ECO:0000256" key="6">
    <source>
        <dbReference type="SAM" id="Phobius"/>
    </source>
</evidence>
<dbReference type="Pfam" id="PF04930">
    <property type="entry name" value="FUN14"/>
    <property type="match status" value="1"/>
</dbReference>
<keyword evidence="7" id="KW-0575">Peroxidase</keyword>
<comment type="caution">
    <text evidence="7">The sequence shown here is derived from an EMBL/GenBank/DDBJ whole genome shotgun (WGS) entry which is preliminary data.</text>
</comment>
<dbReference type="GO" id="GO:0004601">
    <property type="term" value="F:peroxidase activity"/>
    <property type="evidence" value="ECO:0007669"/>
    <property type="project" value="UniProtKB-KW"/>
</dbReference>
<keyword evidence="4 6" id="KW-1133">Transmembrane helix</keyword>
<evidence type="ECO:0000256" key="2">
    <source>
        <dbReference type="ARBA" id="ARBA00009160"/>
    </source>
</evidence>
<accession>A0A5M8PS22</accession>
<keyword evidence="5 6" id="KW-0472">Membrane</keyword>
<gene>
    <name evidence="7" type="ORF">FRX48_04369</name>
</gene>
<evidence type="ECO:0000256" key="5">
    <source>
        <dbReference type="ARBA" id="ARBA00023136"/>
    </source>
</evidence>
<evidence type="ECO:0000256" key="3">
    <source>
        <dbReference type="ARBA" id="ARBA00022692"/>
    </source>
</evidence>
<evidence type="ECO:0000256" key="4">
    <source>
        <dbReference type="ARBA" id="ARBA00022989"/>
    </source>
</evidence>
<keyword evidence="7" id="KW-0560">Oxidoreductase</keyword>
<evidence type="ECO:0000313" key="8">
    <source>
        <dbReference type="Proteomes" id="UP000324767"/>
    </source>
</evidence>
<dbReference type="InterPro" id="IPR007014">
    <property type="entry name" value="FUN14"/>
</dbReference>
<dbReference type="GO" id="GO:0016020">
    <property type="term" value="C:membrane"/>
    <property type="evidence" value="ECO:0007669"/>
    <property type="project" value="UniProtKB-SubCell"/>
</dbReference>
<dbReference type="AlphaFoldDB" id="A0A5M8PS22"/>
<dbReference type="OrthoDB" id="3990500at2759"/>
<dbReference type="EMBL" id="VXIT01000006">
    <property type="protein sequence ID" value="KAA6412217.1"/>
    <property type="molecule type" value="Genomic_DNA"/>
</dbReference>
<comment type="subcellular location">
    <subcellularLocation>
        <location evidence="1">Membrane</location>
    </subcellularLocation>
</comment>
<comment type="similarity">
    <text evidence="2">Belongs to the FUN14 family.</text>
</comment>
<keyword evidence="3 6" id="KW-0812">Transmembrane</keyword>
<evidence type="ECO:0000313" key="7">
    <source>
        <dbReference type="EMBL" id="KAA6412217.1"/>
    </source>
</evidence>
<sequence>MASLLLRRPLLSPLTLGLGFGLTTLYAAYSLQLHRPQRLLCDTSPTLSGSFRTYQQDAKVPVVKNGRPNPAAYKQISSGSIIGLMGGLAVSTFSKTLAFVFGLFVFGVQFAATKGYNIIPTSRLQKYFKSIDLRSALEDNVAFKLSFGATFMLAAFAEL</sequence>
<dbReference type="Proteomes" id="UP000324767">
    <property type="component" value="Unassembled WGS sequence"/>
</dbReference>
<reference evidence="7 8" key="1">
    <citation type="submission" date="2019-09" db="EMBL/GenBank/DDBJ databases">
        <title>The hologenome of the rock-dwelling lichen Lasallia pustulata.</title>
        <authorList>
            <person name="Greshake Tzovaras B."/>
            <person name="Segers F."/>
            <person name="Bicker A."/>
            <person name="Dal Grande F."/>
            <person name="Otte J."/>
            <person name="Hankeln T."/>
            <person name="Schmitt I."/>
            <person name="Ebersberger I."/>
        </authorList>
    </citation>
    <scope>NUCLEOTIDE SEQUENCE [LARGE SCALE GENOMIC DNA]</scope>
    <source>
        <strain evidence="7">A1-1</strain>
    </source>
</reference>
<protein>
    <submittedName>
        <fullName evidence="7">Heme peroxidase</fullName>
    </submittedName>
</protein>
<name>A0A5M8PS22_9LECA</name>
<proteinExistence type="inferred from homology"/>
<organism evidence="7 8">
    <name type="scientific">Lasallia pustulata</name>
    <dbReference type="NCBI Taxonomy" id="136370"/>
    <lineage>
        <taxon>Eukaryota</taxon>
        <taxon>Fungi</taxon>
        <taxon>Dikarya</taxon>
        <taxon>Ascomycota</taxon>
        <taxon>Pezizomycotina</taxon>
        <taxon>Lecanoromycetes</taxon>
        <taxon>OSLEUM clade</taxon>
        <taxon>Umbilicariomycetidae</taxon>
        <taxon>Umbilicariales</taxon>
        <taxon>Umbilicariaceae</taxon>
        <taxon>Lasallia</taxon>
    </lineage>
</organism>
<feature type="transmembrane region" description="Helical" evidence="6">
    <location>
        <begin position="97"/>
        <end position="119"/>
    </location>
</feature>
<evidence type="ECO:0000256" key="1">
    <source>
        <dbReference type="ARBA" id="ARBA00004370"/>
    </source>
</evidence>